<dbReference type="InterPro" id="IPR028082">
    <property type="entry name" value="Peripla_BP_I"/>
</dbReference>
<dbReference type="Gene3D" id="3.40.50.2300">
    <property type="match status" value="2"/>
</dbReference>
<dbReference type="GO" id="GO:0005886">
    <property type="term" value="C:plasma membrane"/>
    <property type="evidence" value="ECO:0007669"/>
    <property type="project" value="UniProtKB-SubCell"/>
</dbReference>
<evidence type="ECO:0000256" key="2">
    <source>
        <dbReference type="ARBA" id="ARBA00008610"/>
    </source>
</evidence>
<dbReference type="AlphaFoldDB" id="A0A9X3IK91"/>
<dbReference type="PANTHER" id="PTHR34296">
    <property type="entry name" value="TRANSCRIPTIONAL ACTIVATOR PROTEIN MED"/>
    <property type="match status" value="1"/>
</dbReference>
<dbReference type="Proteomes" id="UP001144805">
    <property type="component" value="Unassembled WGS sequence"/>
</dbReference>
<dbReference type="InterPro" id="IPR050957">
    <property type="entry name" value="BMP_lipoprotein"/>
</dbReference>
<dbReference type="Pfam" id="PF02608">
    <property type="entry name" value="Bmp"/>
    <property type="match status" value="1"/>
</dbReference>
<dbReference type="CDD" id="cd19964">
    <property type="entry name" value="PBP1_BMP-like"/>
    <property type="match status" value="1"/>
</dbReference>
<evidence type="ECO:0000256" key="6">
    <source>
        <dbReference type="ARBA" id="ARBA00023288"/>
    </source>
</evidence>
<keyword evidence="4 7" id="KW-0732">Signal</keyword>
<name>A0A9X3IK91_9HYPH</name>
<evidence type="ECO:0000256" key="5">
    <source>
        <dbReference type="ARBA" id="ARBA00023136"/>
    </source>
</evidence>
<sequence>MAHITRRGLSSLLLATVAAATFGFAASTGAALADGPKKVVFLVNGNLGDKSFFDLGAAGLKEIKAKYGDAVETKVIEMGTDQTKWMPTFEDVSEQDWDLIVSSTFEISDIIGEVAPNHPDKTYVLVDGVVPYENGGYDNVYSVVFKQNEGSYLAGILAAGLLKDGTIPADQGSSIGFLGGMDIPVINDFLTGYVEGARSVNPDIKVAISYAGSFNDAAKGKELALAQYRTGTAIGFNVAGLTGLGQLAAAKDVGKWALGVNSDQEAIFKESDPAMAAKVATSMVKNIDVSILRAYDLFLEGKLPTGKVEAIGLAENAVGLVETGNFVTLVPEALKKQIADARAGIIDGSIKVTSAFGLETDKLNALRDSVRP</sequence>
<comment type="similarity">
    <text evidence="2">Belongs to the BMP lipoprotein family.</text>
</comment>
<keyword evidence="3" id="KW-1003">Cell membrane</keyword>
<reference evidence="9" key="1">
    <citation type="submission" date="2022-11" db="EMBL/GenBank/DDBJ databases">
        <title>Biodiversity and phylogenetic relationships of bacteria.</title>
        <authorList>
            <person name="Machado R.A.R."/>
            <person name="Bhat A."/>
            <person name="Loulou A."/>
            <person name="Kallel S."/>
        </authorList>
    </citation>
    <scope>NUCLEOTIDE SEQUENCE</scope>
    <source>
        <strain evidence="9">K-TC2</strain>
    </source>
</reference>
<dbReference type="InterPro" id="IPR006311">
    <property type="entry name" value="TAT_signal"/>
</dbReference>
<evidence type="ECO:0000313" key="10">
    <source>
        <dbReference type="Proteomes" id="UP001144805"/>
    </source>
</evidence>
<protein>
    <submittedName>
        <fullName evidence="9">BMP family ABC transporter substrate-binding protein</fullName>
    </submittedName>
</protein>
<evidence type="ECO:0000256" key="3">
    <source>
        <dbReference type="ARBA" id="ARBA00022475"/>
    </source>
</evidence>
<feature type="signal peptide" evidence="7">
    <location>
        <begin position="1"/>
        <end position="25"/>
    </location>
</feature>
<dbReference type="InterPro" id="IPR003760">
    <property type="entry name" value="PnrA-like"/>
</dbReference>
<proteinExistence type="inferred from homology"/>
<feature type="chain" id="PRO_5040888395" evidence="7">
    <location>
        <begin position="26"/>
        <end position="372"/>
    </location>
</feature>
<evidence type="ECO:0000256" key="1">
    <source>
        <dbReference type="ARBA" id="ARBA00004193"/>
    </source>
</evidence>
<evidence type="ECO:0000256" key="7">
    <source>
        <dbReference type="SAM" id="SignalP"/>
    </source>
</evidence>
<dbReference type="PROSITE" id="PS51318">
    <property type="entry name" value="TAT"/>
    <property type="match status" value="1"/>
</dbReference>
<dbReference type="RefSeq" id="WP_266336566.1">
    <property type="nucleotide sequence ID" value="NZ_JAPKNK010000001.1"/>
</dbReference>
<keyword evidence="6" id="KW-0449">Lipoprotein</keyword>
<dbReference type="EMBL" id="JAPKNK010000001">
    <property type="protein sequence ID" value="MCX5567575.1"/>
    <property type="molecule type" value="Genomic_DNA"/>
</dbReference>
<accession>A0A9X3IK91</accession>
<comment type="caution">
    <text evidence="9">The sequence shown here is derived from an EMBL/GenBank/DDBJ whole genome shotgun (WGS) entry which is preliminary data.</text>
</comment>
<evidence type="ECO:0000256" key="4">
    <source>
        <dbReference type="ARBA" id="ARBA00022729"/>
    </source>
</evidence>
<gene>
    <name evidence="9" type="ORF">OSH07_00050</name>
</gene>
<feature type="domain" description="ABC transporter substrate-binding protein PnrA-like" evidence="8">
    <location>
        <begin position="37"/>
        <end position="329"/>
    </location>
</feature>
<evidence type="ECO:0000313" key="9">
    <source>
        <dbReference type="EMBL" id="MCX5567575.1"/>
    </source>
</evidence>
<keyword evidence="5" id="KW-0472">Membrane</keyword>
<dbReference type="SUPFAM" id="SSF53822">
    <property type="entry name" value="Periplasmic binding protein-like I"/>
    <property type="match status" value="1"/>
</dbReference>
<organism evidence="9 10">
    <name type="scientific">Kaistia nematophila</name>
    <dbReference type="NCBI Taxonomy" id="2994654"/>
    <lineage>
        <taxon>Bacteria</taxon>
        <taxon>Pseudomonadati</taxon>
        <taxon>Pseudomonadota</taxon>
        <taxon>Alphaproteobacteria</taxon>
        <taxon>Hyphomicrobiales</taxon>
        <taxon>Kaistiaceae</taxon>
        <taxon>Kaistia</taxon>
    </lineage>
</organism>
<dbReference type="PANTHER" id="PTHR34296:SF2">
    <property type="entry name" value="ABC TRANSPORTER GUANOSINE-BINDING PROTEIN NUPN"/>
    <property type="match status" value="1"/>
</dbReference>
<comment type="subcellular location">
    <subcellularLocation>
        <location evidence="1">Cell membrane</location>
        <topology evidence="1">Lipid-anchor</topology>
    </subcellularLocation>
</comment>
<keyword evidence="10" id="KW-1185">Reference proteome</keyword>
<evidence type="ECO:0000259" key="8">
    <source>
        <dbReference type="Pfam" id="PF02608"/>
    </source>
</evidence>